<feature type="signal peptide" evidence="1">
    <location>
        <begin position="1"/>
        <end position="23"/>
    </location>
</feature>
<accession>A0AAW2F307</accession>
<name>A0AAW2F307_9HYME</name>
<dbReference type="Proteomes" id="UP001430953">
    <property type="component" value="Unassembled WGS sequence"/>
</dbReference>
<protein>
    <submittedName>
        <fullName evidence="2">Uncharacterized protein</fullName>
    </submittedName>
</protein>
<dbReference type="Gene3D" id="1.10.238.20">
    <property type="entry name" value="Pheromone/general odorant binding protein domain"/>
    <property type="match status" value="1"/>
</dbReference>
<dbReference type="EMBL" id="JADYXP020000016">
    <property type="protein sequence ID" value="KAL0108297.1"/>
    <property type="molecule type" value="Genomic_DNA"/>
</dbReference>
<dbReference type="PANTHER" id="PTHR21364:SF2">
    <property type="entry name" value="GENERAL ODORANT-BINDING PROTEIN 19A"/>
    <property type="match status" value="1"/>
</dbReference>
<gene>
    <name evidence="2" type="ORF">PUN28_015086</name>
</gene>
<evidence type="ECO:0000313" key="2">
    <source>
        <dbReference type="EMBL" id="KAL0108297.1"/>
    </source>
</evidence>
<feature type="chain" id="PRO_5043755229" evidence="1">
    <location>
        <begin position="24"/>
        <end position="147"/>
    </location>
</feature>
<dbReference type="GO" id="GO:0005549">
    <property type="term" value="F:odorant binding"/>
    <property type="evidence" value="ECO:0007669"/>
    <property type="project" value="InterPro"/>
</dbReference>
<sequence length="147" mass="17156">MKSGVTIFFVLFVLVAYLRHAENKLVSFPESREALIPVRNHCIERVHTDPKLIDNAVKGNFAADRKLECYYKCMMLNTKMMRNDKIVERLLYDLAEFAVVEESRTVFRKAVENCHALATKSMDGCKLAYEYVKCLYEYDPVVRYINN</sequence>
<dbReference type="InterPro" id="IPR036728">
    <property type="entry name" value="PBP_GOBP_sf"/>
</dbReference>
<proteinExistence type="predicted"/>
<keyword evidence="1" id="KW-0732">Signal</keyword>
<keyword evidence="3" id="KW-1185">Reference proteome</keyword>
<dbReference type="SMART" id="SM00708">
    <property type="entry name" value="PhBP"/>
    <property type="match status" value="1"/>
</dbReference>
<organism evidence="2 3">
    <name type="scientific">Cardiocondyla obscurior</name>
    <dbReference type="NCBI Taxonomy" id="286306"/>
    <lineage>
        <taxon>Eukaryota</taxon>
        <taxon>Metazoa</taxon>
        <taxon>Ecdysozoa</taxon>
        <taxon>Arthropoda</taxon>
        <taxon>Hexapoda</taxon>
        <taxon>Insecta</taxon>
        <taxon>Pterygota</taxon>
        <taxon>Neoptera</taxon>
        <taxon>Endopterygota</taxon>
        <taxon>Hymenoptera</taxon>
        <taxon>Apocrita</taxon>
        <taxon>Aculeata</taxon>
        <taxon>Formicoidea</taxon>
        <taxon>Formicidae</taxon>
        <taxon>Myrmicinae</taxon>
        <taxon>Cardiocondyla</taxon>
    </lineage>
</organism>
<dbReference type="SUPFAM" id="SSF47565">
    <property type="entry name" value="Insect pheromone/odorant-binding proteins"/>
    <property type="match status" value="1"/>
</dbReference>
<dbReference type="AlphaFoldDB" id="A0AAW2F307"/>
<comment type="caution">
    <text evidence="2">The sequence shown here is derived from an EMBL/GenBank/DDBJ whole genome shotgun (WGS) entry which is preliminary data.</text>
</comment>
<dbReference type="Pfam" id="PF01395">
    <property type="entry name" value="PBP_GOBP"/>
    <property type="match status" value="1"/>
</dbReference>
<dbReference type="CDD" id="cd23992">
    <property type="entry name" value="PBP_GOBP"/>
    <property type="match status" value="1"/>
</dbReference>
<evidence type="ECO:0000256" key="1">
    <source>
        <dbReference type="SAM" id="SignalP"/>
    </source>
</evidence>
<reference evidence="2 3" key="1">
    <citation type="submission" date="2023-03" db="EMBL/GenBank/DDBJ databases">
        <title>High recombination rates correlate with genetic variation in Cardiocondyla obscurior ants.</title>
        <authorList>
            <person name="Errbii M."/>
        </authorList>
    </citation>
    <scope>NUCLEOTIDE SEQUENCE [LARGE SCALE GENOMIC DNA]</scope>
    <source>
        <strain evidence="2">Alpha-2009</strain>
        <tissue evidence="2">Whole body</tissue>
    </source>
</reference>
<dbReference type="PANTHER" id="PTHR21364">
    <property type="entry name" value="GENERAL ODORANT-BINDING PROTEIN 19A"/>
    <property type="match status" value="1"/>
</dbReference>
<dbReference type="InterPro" id="IPR006170">
    <property type="entry name" value="PBP/GOBP"/>
</dbReference>
<evidence type="ECO:0000313" key="3">
    <source>
        <dbReference type="Proteomes" id="UP001430953"/>
    </source>
</evidence>